<keyword evidence="2" id="KW-1185">Reference proteome</keyword>
<gene>
    <name evidence="1" type="ORF">L6452_37507</name>
</gene>
<sequence length="112" mass="12337">MNSFRKMQLDAIKQGGFQVAMIRGPGQTSNQAHDNVSTEPQPTTNNEECRADLKKPAYHGMEAVCTPTKLDFDNAESLDELGPLSPYWYSQTTYGIIDAQILEKSGGKLPSD</sequence>
<accession>A0ACB8Y3W3</accession>
<name>A0ACB8Y3W3_ARCLA</name>
<evidence type="ECO:0000313" key="2">
    <source>
        <dbReference type="Proteomes" id="UP001055879"/>
    </source>
</evidence>
<dbReference type="EMBL" id="CM042060">
    <property type="protein sequence ID" value="KAI3678222.1"/>
    <property type="molecule type" value="Genomic_DNA"/>
</dbReference>
<evidence type="ECO:0000313" key="1">
    <source>
        <dbReference type="EMBL" id="KAI3678222.1"/>
    </source>
</evidence>
<protein>
    <submittedName>
        <fullName evidence="1">Uncharacterized protein</fullName>
    </submittedName>
</protein>
<reference evidence="2" key="1">
    <citation type="journal article" date="2022" name="Mol. Ecol. Resour.">
        <title>The genomes of chicory, endive, great burdock and yacon provide insights into Asteraceae palaeo-polyploidization history and plant inulin production.</title>
        <authorList>
            <person name="Fan W."/>
            <person name="Wang S."/>
            <person name="Wang H."/>
            <person name="Wang A."/>
            <person name="Jiang F."/>
            <person name="Liu H."/>
            <person name="Zhao H."/>
            <person name="Xu D."/>
            <person name="Zhang Y."/>
        </authorList>
    </citation>
    <scope>NUCLEOTIDE SEQUENCE [LARGE SCALE GENOMIC DNA]</scope>
    <source>
        <strain evidence="2">cv. Niubang</strain>
    </source>
</reference>
<proteinExistence type="predicted"/>
<reference evidence="1 2" key="2">
    <citation type="journal article" date="2022" name="Mol. Ecol. Resour.">
        <title>The genomes of chicory, endive, great burdock and yacon provide insights into Asteraceae paleo-polyploidization history and plant inulin production.</title>
        <authorList>
            <person name="Fan W."/>
            <person name="Wang S."/>
            <person name="Wang H."/>
            <person name="Wang A."/>
            <person name="Jiang F."/>
            <person name="Liu H."/>
            <person name="Zhao H."/>
            <person name="Xu D."/>
            <person name="Zhang Y."/>
        </authorList>
    </citation>
    <scope>NUCLEOTIDE SEQUENCE [LARGE SCALE GENOMIC DNA]</scope>
    <source>
        <strain evidence="2">cv. Niubang</strain>
    </source>
</reference>
<organism evidence="1 2">
    <name type="scientific">Arctium lappa</name>
    <name type="common">Greater burdock</name>
    <name type="synonym">Lappa major</name>
    <dbReference type="NCBI Taxonomy" id="4217"/>
    <lineage>
        <taxon>Eukaryota</taxon>
        <taxon>Viridiplantae</taxon>
        <taxon>Streptophyta</taxon>
        <taxon>Embryophyta</taxon>
        <taxon>Tracheophyta</taxon>
        <taxon>Spermatophyta</taxon>
        <taxon>Magnoliopsida</taxon>
        <taxon>eudicotyledons</taxon>
        <taxon>Gunneridae</taxon>
        <taxon>Pentapetalae</taxon>
        <taxon>asterids</taxon>
        <taxon>campanulids</taxon>
        <taxon>Asterales</taxon>
        <taxon>Asteraceae</taxon>
        <taxon>Carduoideae</taxon>
        <taxon>Cardueae</taxon>
        <taxon>Arctiinae</taxon>
        <taxon>Arctium</taxon>
    </lineage>
</organism>
<comment type="caution">
    <text evidence="1">The sequence shown here is derived from an EMBL/GenBank/DDBJ whole genome shotgun (WGS) entry which is preliminary data.</text>
</comment>
<dbReference type="Proteomes" id="UP001055879">
    <property type="component" value="Linkage Group LG14"/>
</dbReference>